<organism evidence="3">
    <name type="scientific">Nanobsidianus stetteri</name>
    <dbReference type="NCBI Taxonomy" id="1294122"/>
    <lineage>
        <taxon>Archaea</taxon>
        <taxon>Nanobdellota</taxon>
        <taxon>Candidatus Nanoarchaeia</taxon>
        <taxon>Nanoarchaeales</taxon>
        <taxon>Nanopusillaceae</taxon>
        <taxon>Candidatus Nanobsidianus</taxon>
    </lineage>
</organism>
<sequence length="674" mass="76375">MARSQLYLYTIVVLLLILFYFVSNLDLLDKEFQFYSDTYPQYGEIYKLLYGNDIFENILNLYGSTLIPFTVYYNCSYNIIQVPNYFNSTHVIVVDNVYNFLPSYASNNFVAFEIINNYSISYSNTGYCIFNGYEVYNPYFNNQFEGTGDLPYYIIFYPQNIFTINDNYLNNLYNLEGNVIFQYLNNYRCIAGEIKSLSVQKILNGISVSFLNISNAQLNNSIISVNIINNDICPIDLNKIYYDNYNIPSFGNNFNTSSNSSLIYPGQQIVGYYQYNNDDLYFCLESLGNEICTPINNLSIQYYVPITLYNTQSIPTPEPFQQDIAICNGSVNIGPNFAYVNNPTLFNQINPNGQNVMFFNPNNGQLLYSWYEGQLINGNTYCDVWWINIPNGIPANSNIVIYMAIGNYSTNYYSQYYPYVGASPQVISGYDNGNYTFIAYGYFNNTFDGWNKYIYGGSFSPTATPYGIEMLNDTGGEGTYILPPNNGNIPEIPLIVEEAWYYTQGADANVIALFGNTNQQIGAGGGTAPTSSSSTFVQYEYYSGYPGTYLKSANTGGYSILNQTYFPTSGGTFYSYLIVSSSYVQAGYYNYSSSQIWAPLTLLNMYPLSYNSNYGNYTYANLNYNPYQYPTLEIGAGDGGVASYQYIEWVVAREYPPNGVMPSIYTGSENSWPP</sequence>
<comment type="caution">
    <text evidence="3">The sequence shown here is derived from an EMBL/GenBank/DDBJ whole genome shotgun (WGS) entry which is preliminary data.</text>
</comment>
<name>A0A2T9WM02_NANST</name>
<protein>
    <submittedName>
        <fullName evidence="3">Uncharacterized protein</fullName>
    </submittedName>
</protein>
<reference evidence="3" key="3">
    <citation type="submission" date="2017-05" db="EMBL/GenBank/DDBJ databases">
        <authorList>
            <person name="Song R."/>
            <person name="Chenine A.L."/>
            <person name="Ruprecht R.M."/>
        </authorList>
    </citation>
    <scope>NUCLEOTIDE SEQUENCE</scope>
    <source>
        <strain evidence="3">SCGC AB-777_F03</strain>
    </source>
</reference>
<evidence type="ECO:0000313" key="2">
    <source>
        <dbReference type="EMBL" id="MCC5446867.1"/>
    </source>
</evidence>
<evidence type="ECO:0000256" key="1">
    <source>
        <dbReference type="SAM" id="Phobius"/>
    </source>
</evidence>
<proteinExistence type="predicted"/>
<feature type="transmembrane region" description="Helical" evidence="1">
    <location>
        <begin position="6"/>
        <end position="23"/>
    </location>
</feature>
<dbReference type="Proteomes" id="UP000245509">
    <property type="component" value="Unassembled WGS sequence"/>
</dbReference>
<dbReference type="RefSeq" id="WP_228615084.1">
    <property type="nucleotide sequence ID" value="NZ_QEFP02000003.1"/>
</dbReference>
<dbReference type="EMBL" id="QEFP01000002">
    <property type="protein sequence ID" value="PVU68863.1"/>
    <property type="molecule type" value="Genomic_DNA"/>
</dbReference>
<evidence type="ECO:0000313" key="3">
    <source>
        <dbReference type="EMBL" id="PVU68863.1"/>
    </source>
</evidence>
<keyword evidence="1" id="KW-1133">Transmembrane helix</keyword>
<keyword evidence="1" id="KW-0472">Membrane</keyword>
<dbReference type="EMBL" id="QEFP02000003">
    <property type="protein sequence ID" value="MCC5446867.1"/>
    <property type="molecule type" value="Genomic_DNA"/>
</dbReference>
<keyword evidence="1" id="KW-0812">Transmembrane</keyword>
<dbReference type="AlphaFoldDB" id="A0A2T9WM02"/>
<reference evidence="2" key="2">
    <citation type="submission" date="2017-05" db="EMBL/GenBank/DDBJ databases">
        <authorList>
            <person name="Munson-Mcgee J.H."/>
        </authorList>
    </citation>
    <scope>NUCLEOTIDE SEQUENCE</scope>
    <source>
        <strain evidence="2">SCGC AB-777_F03</strain>
    </source>
</reference>
<reference evidence="3" key="1">
    <citation type="journal article" date="2015" name="Appl. Environ. Microbiol.">
        <title>Nanoarchaeota, Their Sulfolobales Host, and Nanoarchaeota Virus Distribution across Yellowstone National Park Hot Springs.</title>
        <authorList>
            <person name="Munson-McGee J.H."/>
            <person name="Field E.K."/>
            <person name="Bateson M."/>
            <person name="Rooney C."/>
            <person name="Stepanauskas R."/>
            <person name="Young M.J."/>
        </authorList>
    </citation>
    <scope>NUCLEOTIDE SEQUENCE [LARGE SCALE GENOMIC DNA]</scope>
    <source>
        <strain evidence="3">SCGC AB-777_F03</strain>
    </source>
</reference>
<accession>A0A2T9WM02</accession>
<gene>
    <name evidence="2" type="ORF">DDW03_000400</name>
    <name evidence="3" type="ORF">DDW03_00800</name>
</gene>
<reference evidence="2" key="4">
    <citation type="submission" date="2021-11" db="EMBL/GenBank/DDBJ databases">
        <authorList>
            <person name="Munson-Mcgee J."/>
            <person name="Field E."/>
            <person name="Bateson M."/>
            <person name="Rooney C."/>
            <person name="Stepanauskas R."/>
            <person name="Young M."/>
        </authorList>
    </citation>
    <scope>NUCLEOTIDE SEQUENCE</scope>
    <source>
        <strain evidence="2">SCGC AB-777_F03</strain>
    </source>
</reference>